<evidence type="ECO:0000256" key="2">
    <source>
        <dbReference type="ARBA" id="ARBA00061366"/>
    </source>
</evidence>
<proteinExistence type="inferred from homology"/>
<keyword evidence="1" id="KW-1277">Toxin-antitoxin system</keyword>
<comment type="similarity">
    <text evidence="2">Belongs to the RelE toxin family. YafQ subfamily.</text>
</comment>
<evidence type="ECO:0000313" key="4">
    <source>
        <dbReference type="EMBL" id="MBS1257894.1"/>
    </source>
</evidence>
<dbReference type="Pfam" id="PF15738">
    <property type="entry name" value="YafQ_toxin"/>
    <property type="match status" value="1"/>
</dbReference>
<dbReference type="GO" id="GO:0004521">
    <property type="term" value="F:RNA endonuclease activity"/>
    <property type="evidence" value="ECO:0007669"/>
    <property type="project" value="TreeGrafter"/>
</dbReference>
<comment type="caution">
    <text evidence="4">The sequence shown here is derived from an EMBL/GenBank/DDBJ whole genome shotgun (WGS) entry which is preliminary data.</text>
</comment>
<gene>
    <name evidence="4" type="ORF">MAG551_00947</name>
</gene>
<evidence type="ECO:0000256" key="1">
    <source>
        <dbReference type="ARBA" id="ARBA00022649"/>
    </source>
</evidence>
<dbReference type="PANTHER" id="PTHR40588:SF1">
    <property type="entry name" value="MRNA INTERFERASE TOXIN YAFQ"/>
    <property type="match status" value="1"/>
</dbReference>
<dbReference type="PANTHER" id="PTHR40588">
    <property type="entry name" value="MRNA INTERFERASE TOXIN YAFQ"/>
    <property type="match status" value="1"/>
</dbReference>
<sequence>MKKLFQSSQFLKDIKRLRKRGKDIKKLQTVVHKLANNETLNPKYRDHPLMGEWKPCRDCHIEPDWVLVYYSDSNVLRLERTGSHSDLFK</sequence>
<organism evidence="4 5">
    <name type="scientific">Candidatus Scalindua arabica</name>
    <dbReference type="NCBI Taxonomy" id="1127984"/>
    <lineage>
        <taxon>Bacteria</taxon>
        <taxon>Pseudomonadati</taxon>
        <taxon>Planctomycetota</taxon>
        <taxon>Candidatus Brocadiia</taxon>
        <taxon>Candidatus Brocadiales</taxon>
        <taxon>Candidatus Scalinduaceae</taxon>
        <taxon>Candidatus Scalindua</taxon>
    </lineage>
</organism>
<accession>A0A942A3K2</accession>
<dbReference type="AlphaFoldDB" id="A0A942A3K2"/>
<dbReference type="NCBIfam" id="TIGR02385">
    <property type="entry name" value="RelE_StbE"/>
    <property type="match status" value="1"/>
</dbReference>
<dbReference type="InterPro" id="IPR035093">
    <property type="entry name" value="RelE/ParE_toxin_dom_sf"/>
</dbReference>
<dbReference type="InterPro" id="IPR007712">
    <property type="entry name" value="RelE/ParE_toxin"/>
</dbReference>
<protein>
    <submittedName>
        <fullName evidence="4">mRNA interferase toxin YafQ</fullName>
    </submittedName>
</protein>
<dbReference type="GO" id="GO:0006402">
    <property type="term" value="P:mRNA catabolic process"/>
    <property type="evidence" value="ECO:0007669"/>
    <property type="project" value="TreeGrafter"/>
</dbReference>
<dbReference type="NCBIfam" id="TIGR00053">
    <property type="entry name" value="YafQ family addiction module toxin"/>
    <property type="match status" value="1"/>
</dbReference>
<dbReference type="FunFam" id="3.30.2310.20:FF:000003">
    <property type="entry name" value="Type II toxin-antitoxin system YafQ family toxin"/>
    <property type="match status" value="1"/>
</dbReference>
<dbReference type="EMBL" id="JAANXD010000041">
    <property type="protein sequence ID" value="MBS1257894.1"/>
    <property type="molecule type" value="Genomic_DNA"/>
</dbReference>
<name>A0A942A3K2_9BACT</name>
<evidence type="ECO:0000313" key="5">
    <source>
        <dbReference type="Proteomes" id="UP000722750"/>
    </source>
</evidence>
<dbReference type="InterPro" id="IPR004386">
    <property type="entry name" value="Toxin_YafQ-like"/>
</dbReference>
<dbReference type="GO" id="GO:0006415">
    <property type="term" value="P:translational termination"/>
    <property type="evidence" value="ECO:0007669"/>
    <property type="project" value="TreeGrafter"/>
</dbReference>
<dbReference type="SUPFAM" id="SSF143011">
    <property type="entry name" value="RelE-like"/>
    <property type="match status" value="1"/>
</dbReference>
<evidence type="ECO:0000256" key="3">
    <source>
        <dbReference type="PIRSR" id="PIRSR006156-1"/>
    </source>
</evidence>
<dbReference type="PIRSF" id="PIRSF006156">
    <property type="entry name" value="YafQ"/>
    <property type="match status" value="1"/>
</dbReference>
<reference evidence="4" key="1">
    <citation type="journal article" date="2021" name="ISME J.">
        <title>Fine-scale metabolic discontinuity in a stratified prokaryote microbiome of a Red Sea deep halocline.</title>
        <authorList>
            <person name="Michoud G."/>
            <person name="Ngugi D.K."/>
            <person name="Barozzi A."/>
            <person name="Merlino G."/>
            <person name="Calleja M.L."/>
            <person name="Delgado-Huertas A."/>
            <person name="Moran X.A.G."/>
            <person name="Daffonchio D."/>
        </authorList>
    </citation>
    <scope>NUCLEOTIDE SEQUENCE</scope>
    <source>
        <strain evidence="4">SuakinDeep_MAG55_1</strain>
    </source>
</reference>
<dbReference type="Proteomes" id="UP000722750">
    <property type="component" value="Unassembled WGS sequence"/>
</dbReference>
<dbReference type="Gene3D" id="3.30.2310.20">
    <property type="entry name" value="RelE-like"/>
    <property type="match status" value="1"/>
</dbReference>
<feature type="active site" description="Proton donor" evidence="3">
    <location>
        <position position="84"/>
    </location>
</feature>